<evidence type="ECO:0000256" key="3">
    <source>
        <dbReference type="ARBA" id="ARBA00022448"/>
    </source>
</evidence>
<evidence type="ECO:0000259" key="6">
    <source>
        <dbReference type="PROSITE" id="PS50983"/>
    </source>
</evidence>
<dbReference type="Proteomes" id="UP000635245">
    <property type="component" value="Unassembled WGS sequence"/>
</dbReference>
<gene>
    <name evidence="7" type="ORF">JHE00_25535</name>
</gene>
<dbReference type="CDD" id="cd01146">
    <property type="entry name" value="FhuD"/>
    <property type="match status" value="1"/>
</dbReference>
<dbReference type="EMBL" id="JAENJH010000007">
    <property type="protein sequence ID" value="MBK1787704.1"/>
    <property type="molecule type" value="Genomic_DNA"/>
</dbReference>
<evidence type="ECO:0000256" key="4">
    <source>
        <dbReference type="ARBA" id="ARBA00022729"/>
    </source>
</evidence>
<dbReference type="SUPFAM" id="SSF53807">
    <property type="entry name" value="Helical backbone' metal receptor"/>
    <property type="match status" value="1"/>
</dbReference>
<dbReference type="RefSeq" id="WP_200322614.1">
    <property type="nucleotide sequence ID" value="NZ_JAENJH010000007.1"/>
</dbReference>
<evidence type="ECO:0000313" key="8">
    <source>
        <dbReference type="Proteomes" id="UP000635245"/>
    </source>
</evidence>
<reference evidence="7" key="1">
    <citation type="submission" date="2020-12" db="EMBL/GenBank/DDBJ databases">
        <title>Prauserella sp. ASG 168, a novel actinomycete isolated from cave rock.</title>
        <authorList>
            <person name="Suriyachadkun C."/>
        </authorList>
    </citation>
    <scope>NUCLEOTIDE SEQUENCE</scope>
    <source>
        <strain evidence="7">ASG 168</strain>
    </source>
</reference>
<dbReference type="PANTHER" id="PTHR30532:SF24">
    <property type="entry name" value="FERRIC ENTEROBACTIN-BINDING PERIPLASMIC PROTEIN FEPB"/>
    <property type="match status" value="1"/>
</dbReference>
<dbReference type="GO" id="GO:1901678">
    <property type="term" value="P:iron coordination entity transport"/>
    <property type="evidence" value="ECO:0007669"/>
    <property type="project" value="UniProtKB-ARBA"/>
</dbReference>
<organism evidence="7 8">
    <name type="scientific">Prauserella cavernicola</name>
    <dbReference type="NCBI Taxonomy" id="2800127"/>
    <lineage>
        <taxon>Bacteria</taxon>
        <taxon>Bacillati</taxon>
        <taxon>Actinomycetota</taxon>
        <taxon>Actinomycetes</taxon>
        <taxon>Pseudonocardiales</taxon>
        <taxon>Pseudonocardiaceae</taxon>
        <taxon>Prauserella</taxon>
    </lineage>
</organism>
<comment type="subcellular location">
    <subcellularLocation>
        <location evidence="1">Cell envelope</location>
    </subcellularLocation>
</comment>
<dbReference type="PANTHER" id="PTHR30532">
    <property type="entry name" value="IRON III DICITRATE-BINDING PERIPLASMIC PROTEIN"/>
    <property type="match status" value="1"/>
</dbReference>
<dbReference type="PROSITE" id="PS50983">
    <property type="entry name" value="FE_B12_PBP"/>
    <property type="match status" value="1"/>
</dbReference>
<evidence type="ECO:0000256" key="1">
    <source>
        <dbReference type="ARBA" id="ARBA00004196"/>
    </source>
</evidence>
<evidence type="ECO:0000313" key="7">
    <source>
        <dbReference type="EMBL" id="MBK1787704.1"/>
    </source>
</evidence>
<keyword evidence="4 5" id="KW-0732">Signal</keyword>
<dbReference type="AlphaFoldDB" id="A0A934V7H3"/>
<dbReference type="Gene3D" id="3.40.50.1980">
    <property type="entry name" value="Nitrogenase molybdenum iron protein domain"/>
    <property type="match status" value="2"/>
</dbReference>
<dbReference type="InterPro" id="IPR002491">
    <property type="entry name" value="ABC_transptr_periplasmic_BD"/>
</dbReference>
<feature type="domain" description="Fe/B12 periplasmic-binding" evidence="6">
    <location>
        <begin position="68"/>
        <end position="338"/>
    </location>
</feature>
<comment type="similarity">
    <text evidence="2">Belongs to the bacterial solute-binding protein 8 family.</text>
</comment>
<proteinExistence type="inferred from homology"/>
<feature type="signal peptide" evidence="5">
    <location>
        <begin position="1"/>
        <end position="28"/>
    </location>
</feature>
<feature type="chain" id="PRO_5039139107" evidence="5">
    <location>
        <begin position="29"/>
        <end position="346"/>
    </location>
</feature>
<sequence length="346" mass="37235">MVALLSSRRARRTGLGALALATMLLASACGGSEQSESDSASGNASDGAFPVTIEHKYGSTTIEERPERVVAVGLTDQDALLALDVVPVASTKWLVTDYPGAVGPWAEDKLGDAETPVVLDDSNGLQFERIAEQQPDLIVGLYAGMSQEDYDTLSQLAPTIAQPEQHADFGIPWQEQTRTVGKAVGKADQADQLVDDVEGRIESVKQEHPEFAEASGLLATTYDGYFVFGSQDPRSRLLSALGFTLPEELDQVIGNQFGANVSRERADLLDTDVLIWFVGDGGEQLEKDPLYNRLRVAKEGRDLRIDESSDYGNAFSFASALSIPYLLDELVPQLEAAIDGDPATTP</sequence>
<keyword evidence="8" id="KW-1185">Reference proteome</keyword>
<evidence type="ECO:0000256" key="5">
    <source>
        <dbReference type="SAM" id="SignalP"/>
    </source>
</evidence>
<dbReference type="InterPro" id="IPR051313">
    <property type="entry name" value="Bact_iron-sidero_bind"/>
</dbReference>
<protein>
    <submittedName>
        <fullName evidence="7">Iron-siderophore ABC transporter substrate-binding protein</fullName>
    </submittedName>
</protein>
<comment type="caution">
    <text evidence="7">The sequence shown here is derived from an EMBL/GenBank/DDBJ whole genome shotgun (WGS) entry which is preliminary data.</text>
</comment>
<name>A0A934V7H3_9PSEU</name>
<accession>A0A934V7H3</accession>
<keyword evidence="3" id="KW-0813">Transport</keyword>
<dbReference type="GO" id="GO:0030288">
    <property type="term" value="C:outer membrane-bounded periplasmic space"/>
    <property type="evidence" value="ECO:0007669"/>
    <property type="project" value="TreeGrafter"/>
</dbReference>
<evidence type="ECO:0000256" key="2">
    <source>
        <dbReference type="ARBA" id="ARBA00008814"/>
    </source>
</evidence>
<dbReference type="Pfam" id="PF01497">
    <property type="entry name" value="Peripla_BP_2"/>
    <property type="match status" value="1"/>
</dbReference>